<evidence type="ECO:0000313" key="3">
    <source>
        <dbReference type="Proteomes" id="UP001215280"/>
    </source>
</evidence>
<feature type="compositionally biased region" description="Basic residues" evidence="1">
    <location>
        <begin position="75"/>
        <end position="85"/>
    </location>
</feature>
<feature type="region of interest" description="Disordered" evidence="1">
    <location>
        <begin position="55"/>
        <end position="108"/>
    </location>
</feature>
<dbReference type="Proteomes" id="UP001215280">
    <property type="component" value="Unassembled WGS sequence"/>
</dbReference>
<organism evidence="2 3">
    <name type="scientific">Mycena maculata</name>
    <dbReference type="NCBI Taxonomy" id="230809"/>
    <lineage>
        <taxon>Eukaryota</taxon>
        <taxon>Fungi</taxon>
        <taxon>Dikarya</taxon>
        <taxon>Basidiomycota</taxon>
        <taxon>Agaricomycotina</taxon>
        <taxon>Agaricomycetes</taxon>
        <taxon>Agaricomycetidae</taxon>
        <taxon>Agaricales</taxon>
        <taxon>Marasmiineae</taxon>
        <taxon>Mycenaceae</taxon>
        <taxon>Mycena</taxon>
    </lineage>
</organism>
<reference evidence="2" key="1">
    <citation type="submission" date="2023-03" db="EMBL/GenBank/DDBJ databases">
        <title>Massive genome expansion in bonnet fungi (Mycena s.s.) driven by repeated elements and novel gene families across ecological guilds.</title>
        <authorList>
            <consortium name="Lawrence Berkeley National Laboratory"/>
            <person name="Harder C.B."/>
            <person name="Miyauchi S."/>
            <person name="Viragh M."/>
            <person name="Kuo A."/>
            <person name="Thoen E."/>
            <person name="Andreopoulos B."/>
            <person name="Lu D."/>
            <person name="Skrede I."/>
            <person name="Drula E."/>
            <person name="Henrissat B."/>
            <person name="Morin E."/>
            <person name="Kohler A."/>
            <person name="Barry K."/>
            <person name="LaButti K."/>
            <person name="Morin E."/>
            <person name="Salamov A."/>
            <person name="Lipzen A."/>
            <person name="Mereny Z."/>
            <person name="Hegedus B."/>
            <person name="Baldrian P."/>
            <person name="Stursova M."/>
            <person name="Weitz H."/>
            <person name="Taylor A."/>
            <person name="Grigoriev I.V."/>
            <person name="Nagy L.G."/>
            <person name="Martin F."/>
            <person name="Kauserud H."/>
        </authorList>
    </citation>
    <scope>NUCLEOTIDE SEQUENCE</scope>
    <source>
        <strain evidence="2">CBHHK188m</strain>
    </source>
</reference>
<dbReference type="AlphaFoldDB" id="A0AAD7KAS4"/>
<comment type="caution">
    <text evidence="2">The sequence shown here is derived from an EMBL/GenBank/DDBJ whole genome shotgun (WGS) entry which is preliminary data.</text>
</comment>
<name>A0AAD7KAS4_9AGAR</name>
<proteinExistence type="predicted"/>
<accession>A0AAD7KAS4</accession>
<sequence>MFVENGPRFVVYNLPPTSSTARGTSFISIKQNRRCSGRCSTGKILASSPQLSAVRSKSRCAGNRRAGGQLDDHLRRHPHRHRWKLRPGYSLPRSSSPRSPAMRATQEPAVSPTFPQLVMFGLGLAFKPRLWLGLPGLWLVQPEAKAQALG</sequence>
<evidence type="ECO:0000256" key="1">
    <source>
        <dbReference type="SAM" id="MobiDB-lite"/>
    </source>
</evidence>
<keyword evidence="3" id="KW-1185">Reference proteome</keyword>
<feature type="compositionally biased region" description="Low complexity" evidence="1">
    <location>
        <begin position="86"/>
        <end position="103"/>
    </location>
</feature>
<dbReference type="EMBL" id="JARJLG010000004">
    <property type="protein sequence ID" value="KAJ7781911.1"/>
    <property type="molecule type" value="Genomic_DNA"/>
</dbReference>
<evidence type="ECO:0000313" key="2">
    <source>
        <dbReference type="EMBL" id="KAJ7781911.1"/>
    </source>
</evidence>
<gene>
    <name evidence="2" type="ORF">DFH07DRAFT_390940</name>
</gene>
<protein>
    <submittedName>
        <fullName evidence="2">Uncharacterized protein</fullName>
    </submittedName>
</protein>